<comment type="caution">
    <text evidence="3">The sequence shown here is derived from an EMBL/GenBank/DDBJ whole genome shotgun (WGS) entry which is preliminary data.</text>
</comment>
<dbReference type="EMBL" id="JAECZO010000096">
    <property type="protein sequence ID" value="KAK7197146.1"/>
    <property type="molecule type" value="Genomic_DNA"/>
</dbReference>
<feature type="compositionally biased region" description="Low complexity" evidence="2">
    <location>
        <begin position="40"/>
        <end position="49"/>
    </location>
</feature>
<feature type="region of interest" description="Disordered" evidence="2">
    <location>
        <begin position="455"/>
        <end position="486"/>
    </location>
</feature>
<feature type="compositionally biased region" description="Pro residues" evidence="2">
    <location>
        <begin position="940"/>
        <end position="949"/>
    </location>
</feature>
<evidence type="ECO:0000256" key="1">
    <source>
        <dbReference type="ARBA" id="ARBA00022581"/>
    </source>
</evidence>
<reference evidence="3 4" key="1">
    <citation type="journal article" date="2021" name="MBio">
        <title>A New Model Trypanosomatid, Novymonas esmeraldas: Genomic Perception of Its 'Candidatus Pandoraea novymonadis' Endosymbiont.</title>
        <authorList>
            <person name="Zakharova A."/>
            <person name="Saura A."/>
            <person name="Butenko A."/>
            <person name="Podesvova L."/>
            <person name="Warmusova S."/>
            <person name="Kostygov A.Y."/>
            <person name="Nenarokova A."/>
            <person name="Lukes J."/>
            <person name="Opperdoes F.R."/>
            <person name="Yurchenko V."/>
        </authorList>
    </citation>
    <scope>NUCLEOTIDE SEQUENCE [LARGE SCALE GENOMIC DNA]</scope>
    <source>
        <strain evidence="3 4">E262AT.01</strain>
    </source>
</reference>
<feature type="compositionally biased region" description="Low complexity" evidence="2">
    <location>
        <begin position="784"/>
        <end position="802"/>
    </location>
</feature>
<evidence type="ECO:0000313" key="4">
    <source>
        <dbReference type="Proteomes" id="UP001430356"/>
    </source>
</evidence>
<name>A0AAW0EU75_9TRYP</name>
<gene>
    <name evidence="3" type="ORF">NESM_000659800</name>
</gene>
<dbReference type="Proteomes" id="UP001430356">
    <property type="component" value="Unassembled WGS sequence"/>
</dbReference>
<feature type="compositionally biased region" description="Low complexity" evidence="2">
    <location>
        <begin position="1041"/>
        <end position="1051"/>
    </location>
</feature>
<feature type="compositionally biased region" description="Low complexity" evidence="2">
    <location>
        <begin position="166"/>
        <end position="192"/>
    </location>
</feature>
<dbReference type="PANTHER" id="PTHR13037">
    <property type="entry name" value="FORMIN"/>
    <property type="match status" value="1"/>
</dbReference>
<feature type="compositionally biased region" description="Low complexity" evidence="2">
    <location>
        <begin position="857"/>
        <end position="887"/>
    </location>
</feature>
<feature type="region of interest" description="Disordered" evidence="2">
    <location>
        <begin position="768"/>
        <end position="805"/>
    </location>
</feature>
<protein>
    <submittedName>
        <fullName evidence="3">Uncharacterized protein</fullName>
    </submittedName>
</protein>
<dbReference type="PANTHER" id="PTHR13037:SF24">
    <property type="entry name" value="POLYCOMB PROTEIN PCL-RELATED"/>
    <property type="match status" value="1"/>
</dbReference>
<feature type="region of interest" description="Disordered" evidence="2">
    <location>
        <begin position="838"/>
        <end position="953"/>
    </location>
</feature>
<keyword evidence="1" id="KW-0945">Host-virus interaction</keyword>
<proteinExistence type="predicted"/>
<feature type="region of interest" description="Disordered" evidence="2">
    <location>
        <begin position="310"/>
        <end position="336"/>
    </location>
</feature>
<sequence>MARQPRRSRSDGESRAARYCRATPSPPRRRASTVSRDRLLVLPDVPLLDSPEWSSEDELDNPTYNKRFRHRQHEEIRQRLQLRRAEGRPTARKSVAVVAAAAPAAATTTAHHQSEERHADTHAARSGATSVSGGDSPRVAQVTPPRAHAERRRRALPHGVPAQQPRTAPALGAGAAATAYPPSPSAASLSLTRTARRPASVSAGAMSTQWYFPASLSPQLSIDASATAAAAAAVVATTTTTTTSTTPNSAPVCSKTATPQEIAGCMSEEVRMMIAPSAVSAPPQPPPRYIAAVVTGQQELQLPHPAPITAAATARSSSPPPPPSMRGAAHGSRALAESPPLPLPLRYVAKTSPSTVDALVAPSAPTELAVRPLPSAAPSCYDYALYGSMAAAALDVAAPPRRAQRRGRGGVIDSGGGGSAAAPCVAAAFTSMQEVLYPYAVFTDGTDSDAPTVRVDDMEGSGGGSGGHGAVSGDGSETSMVGLSRPTALRLRSPALSCDDRGAEVDADVMLAYHSSHYRFLFHHLTGSAAGSAYCRRDTSGSSGSDEVAVSCEGDLPVGLGSPPLHCSGGDGGGAVRGAAAVSWATPRDRCDATAAAAAAPYSWYNNNHDGAAADTVAAAAPVVSPRDLAYASTASSSLRRSASVLDDDTYSIGAGAVTPTTAPRVTGGAADAEEFATAAAAAAPRHHRPVGGTAPVSLLCDAATQVMATDATAADVGTGAWYLVLPSWTPSAMHAALGTNGAGTPAPRIASRWASRSTRGECAAAEVQTSTADAALQPDTRRAPSAAPASAPRQRRSSFQPLCMPSLPVSGTSAPRCCPAGVRSATATLEAADRPGDSLVEAVPPPPPPPPLPHMSAGTTSSPSFSSGRRRATATTAVAEAAPPVALRGPPPSTRDTHASPDTAVAADDDDDDVSEGRRRRGYPRRGGGNSSRGLREAVPPPPPPPLPEDADMLSSVWDSVRTIVVGAGAGDVPSTAVVPQLGAPLPSSGVMGGVSAASRYDSVVTVHGSTVAAAPVGRRDQFGFRGQRVRDVPPPRSPPTSWSSVVAPAGDARATARRRLLRRPPPRDRLLGGLLGDRCSGGGGGGGLGGHDGAPPVVTPAIPVVVARGGVRCPDSARSCGSSCSTVHLAASAHSGAENAAERESGQWSWRGALPHEGGRLSEESVDLACWSASTTRTGPCIARLLDRRASPTPLVAPPPRAGENMCGSADVLLFPPLPAPPQVSFSLAPWTTAVTAPRGAVAPSAAGVGVHTHWRGGTRSSGRVAVDSGAALGGNEGASPAPRRPPARALSPIPVAVPRDARGGGGAEPVVLCAAAPGCPVPTDVIGAVRRGADGGETGVPSLTAANLRRQEQQQQQQQLDAPCAVSQLTTEDLLARITVLRLGIGQGTHRPGPFTSSLTDAAALGSRGRAAVTATAPATTRTPHRQSASRGGSEGGVFVPLRLPQLPDQCSPRRS</sequence>
<keyword evidence="4" id="KW-1185">Reference proteome</keyword>
<feature type="compositionally biased region" description="Pro residues" evidence="2">
    <location>
        <begin position="844"/>
        <end position="854"/>
    </location>
</feature>
<feature type="compositionally biased region" description="Basic and acidic residues" evidence="2">
    <location>
        <begin position="72"/>
        <end position="89"/>
    </location>
</feature>
<feature type="compositionally biased region" description="Basic and acidic residues" evidence="2">
    <location>
        <begin position="112"/>
        <end position="123"/>
    </location>
</feature>
<evidence type="ECO:0000256" key="2">
    <source>
        <dbReference type="SAM" id="MobiDB-lite"/>
    </source>
</evidence>
<feature type="region of interest" description="Disordered" evidence="2">
    <location>
        <begin position="1"/>
        <end position="192"/>
    </location>
</feature>
<evidence type="ECO:0000313" key="3">
    <source>
        <dbReference type="EMBL" id="KAK7197146.1"/>
    </source>
</evidence>
<feature type="compositionally biased region" description="Low complexity" evidence="2">
    <location>
        <begin position="95"/>
        <end position="110"/>
    </location>
</feature>
<feature type="compositionally biased region" description="Low complexity" evidence="2">
    <location>
        <begin position="1416"/>
        <end position="1425"/>
    </location>
</feature>
<feature type="region of interest" description="Disordered" evidence="2">
    <location>
        <begin position="1416"/>
        <end position="1459"/>
    </location>
</feature>
<feature type="region of interest" description="Disordered" evidence="2">
    <location>
        <begin position="1029"/>
        <end position="1051"/>
    </location>
</feature>
<organism evidence="3 4">
    <name type="scientific">Novymonas esmeraldas</name>
    <dbReference type="NCBI Taxonomy" id="1808958"/>
    <lineage>
        <taxon>Eukaryota</taxon>
        <taxon>Discoba</taxon>
        <taxon>Euglenozoa</taxon>
        <taxon>Kinetoplastea</taxon>
        <taxon>Metakinetoplastina</taxon>
        <taxon>Trypanosomatida</taxon>
        <taxon>Trypanosomatidae</taxon>
        <taxon>Novymonas</taxon>
    </lineage>
</organism>
<accession>A0AAW0EU75</accession>
<feature type="region of interest" description="Disordered" evidence="2">
    <location>
        <begin position="1255"/>
        <end position="1293"/>
    </location>
</feature>
<feature type="compositionally biased region" description="Gly residues" evidence="2">
    <location>
        <begin position="460"/>
        <end position="472"/>
    </location>
</feature>